<dbReference type="PANTHER" id="PTHR10587:SF80">
    <property type="entry name" value="CHITOOLIGOSACCHARIDE DEACETYLASE"/>
    <property type="match status" value="1"/>
</dbReference>
<dbReference type="PANTHER" id="PTHR10587">
    <property type="entry name" value="GLYCOSYL TRANSFERASE-RELATED"/>
    <property type="match status" value="1"/>
</dbReference>
<dbReference type="InterPro" id="IPR011330">
    <property type="entry name" value="Glyco_hydro/deAcase_b/a-brl"/>
</dbReference>
<dbReference type="GO" id="GO:0016020">
    <property type="term" value="C:membrane"/>
    <property type="evidence" value="ECO:0007669"/>
    <property type="project" value="TreeGrafter"/>
</dbReference>
<proteinExistence type="predicted"/>
<dbReference type="EMBL" id="BOQE01000001">
    <property type="protein sequence ID" value="GIM47852.1"/>
    <property type="molecule type" value="Genomic_DNA"/>
</dbReference>
<feature type="domain" description="NodB homology" evidence="1">
    <location>
        <begin position="130"/>
        <end position="306"/>
    </location>
</feature>
<accession>A0AAV4LJ00</accession>
<dbReference type="RefSeq" id="WP_282200786.1">
    <property type="nucleotide sequence ID" value="NZ_BOQE01000001.1"/>
</dbReference>
<protein>
    <recommendedName>
        <fullName evidence="1">NodB homology domain-containing protein</fullName>
    </recommendedName>
</protein>
<dbReference type="Pfam" id="PF01522">
    <property type="entry name" value="Polysacc_deac_1"/>
    <property type="match status" value="1"/>
</dbReference>
<dbReference type="Proteomes" id="UP001057291">
    <property type="component" value="Unassembled WGS sequence"/>
</dbReference>
<dbReference type="AlphaFoldDB" id="A0AAV4LJ00"/>
<evidence type="ECO:0000259" key="1">
    <source>
        <dbReference type="PROSITE" id="PS51677"/>
    </source>
</evidence>
<dbReference type="InterPro" id="IPR050248">
    <property type="entry name" value="Polysacc_deacetylase_ArnD"/>
</dbReference>
<dbReference type="GO" id="GO:0005975">
    <property type="term" value="P:carbohydrate metabolic process"/>
    <property type="evidence" value="ECO:0007669"/>
    <property type="project" value="InterPro"/>
</dbReference>
<dbReference type="SUPFAM" id="SSF88713">
    <property type="entry name" value="Glycoside hydrolase/deacetylase"/>
    <property type="match status" value="1"/>
</dbReference>
<evidence type="ECO:0000313" key="3">
    <source>
        <dbReference type="Proteomes" id="UP001057291"/>
    </source>
</evidence>
<sequence length="320" mass="36048">MKRRKWIFVQYFPVKQTLVAVAILVTTGFLMLHAKQPLELTVAHGDIKTLREQVEQLAKTERKPPIDAKMDHVWKAIPELNGLEVDVEATIERAKTAHGEIPIVYRQVPPKIKLDDLGPQPIYRGNPEKRQMALMINVAWGTEYIPQILDILKTYHVKSTFFFDGSWLQKNPDVAKAIFEAGHEIGNHAYSHPDMARVSRERALREITRTNDLIKQTLGITPALFAPPSGSYTEETVKLAASQNMRTILWTLDTVDWKKPPSEVILRKIVSQATNGALVLMHPTAPTVGALRSMIPELQKKGYELVTVSELLSPVRQVGS</sequence>
<comment type="caution">
    <text evidence="2">The sequence shown here is derived from an EMBL/GenBank/DDBJ whole genome shotgun (WGS) entry which is preliminary data.</text>
</comment>
<dbReference type="CDD" id="cd10950">
    <property type="entry name" value="CE4_BsYlxY_like"/>
    <property type="match status" value="1"/>
</dbReference>
<reference evidence="2" key="1">
    <citation type="journal article" date="2023" name="Int. J. Syst. Evol. Microbiol.">
        <title>Collibacillus ludicampi gen. nov., sp. nov., a new soil bacterium of the family Alicyclobacillaceae.</title>
        <authorList>
            <person name="Jojima T."/>
            <person name="Ioku Y."/>
            <person name="Fukuta Y."/>
            <person name="Shirasaka N."/>
            <person name="Matsumura Y."/>
            <person name="Mori M."/>
        </authorList>
    </citation>
    <scope>NUCLEOTIDE SEQUENCE</scope>
    <source>
        <strain evidence="2">TP075</strain>
    </source>
</reference>
<gene>
    <name evidence="2" type="primary">ylxY</name>
    <name evidence="2" type="ORF">DNHGIG_34010</name>
</gene>
<dbReference type="GO" id="GO:0016810">
    <property type="term" value="F:hydrolase activity, acting on carbon-nitrogen (but not peptide) bonds"/>
    <property type="evidence" value="ECO:0007669"/>
    <property type="project" value="InterPro"/>
</dbReference>
<dbReference type="PROSITE" id="PS51677">
    <property type="entry name" value="NODB"/>
    <property type="match status" value="1"/>
</dbReference>
<dbReference type="Gene3D" id="3.20.20.370">
    <property type="entry name" value="Glycoside hydrolase/deacetylase"/>
    <property type="match status" value="1"/>
</dbReference>
<dbReference type="InterPro" id="IPR002509">
    <property type="entry name" value="NODB_dom"/>
</dbReference>
<name>A0AAV4LJ00_9BACL</name>
<keyword evidence="3" id="KW-1185">Reference proteome</keyword>
<organism evidence="2 3">
    <name type="scientific">Collibacillus ludicampi</name>
    <dbReference type="NCBI Taxonomy" id="2771369"/>
    <lineage>
        <taxon>Bacteria</taxon>
        <taxon>Bacillati</taxon>
        <taxon>Bacillota</taxon>
        <taxon>Bacilli</taxon>
        <taxon>Bacillales</taxon>
        <taxon>Alicyclobacillaceae</taxon>
        <taxon>Collibacillus</taxon>
    </lineage>
</organism>
<evidence type="ECO:0000313" key="2">
    <source>
        <dbReference type="EMBL" id="GIM47852.1"/>
    </source>
</evidence>